<evidence type="ECO:0000313" key="1">
    <source>
        <dbReference type="EMBL" id="QDT31534.1"/>
    </source>
</evidence>
<evidence type="ECO:0000313" key="2">
    <source>
        <dbReference type="Proteomes" id="UP000315724"/>
    </source>
</evidence>
<dbReference type="Proteomes" id="UP000315724">
    <property type="component" value="Chromosome"/>
</dbReference>
<sequence length="51" mass="5691">MGCQIRLDTISQSELNYEDTGQLPDSLSNREGESGLVAGLLFGWNRKFNTE</sequence>
<accession>A0A517QIT9</accession>
<protein>
    <submittedName>
        <fullName evidence="1">Uncharacterized protein</fullName>
    </submittedName>
</protein>
<dbReference type="AlphaFoldDB" id="A0A517QIT9"/>
<proteinExistence type="predicted"/>
<dbReference type="EMBL" id="CP036267">
    <property type="protein sequence ID" value="QDT31534.1"/>
    <property type="molecule type" value="Genomic_DNA"/>
</dbReference>
<dbReference type="KEGG" id="tpol:Mal48_07680"/>
<keyword evidence="2" id="KW-1185">Reference proteome</keyword>
<gene>
    <name evidence="1" type="ORF">Mal48_07680</name>
</gene>
<name>A0A517QIT9_9PLAN</name>
<reference evidence="1 2" key="1">
    <citation type="submission" date="2019-02" db="EMBL/GenBank/DDBJ databases">
        <title>Deep-cultivation of Planctomycetes and their phenomic and genomic characterization uncovers novel biology.</title>
        <authorList>
            <person name="Wiegand S."/>
            <person name="Jogler M."/>
            <person name="Boedeker C."/>
            <person name="Pinto D."/>
            <person name="Vollmers J."/>
            <person name="Rivas-Marin E."/>
            <person name="Kohn T."/>
            <person name="Peeters S.H."/>
            <person name="Heuer A."/>
            <person name="Rast P."/>
            <person name="Oberbeckmann S."/>
            <person name="Bunk B."/>
            <person name="Jeske O."/>
            <person name="Meyerdierks A."/>
            <person name="Storesund J.E."/>
            <person name="Kallscheuer N."/>
            <person name="Luecker S."/>
            <person name="Lage O.M."/>
            <person name="Pohl T."/>
            <person name="Merkel B.J."/>
            <person name="Hornburger P."/>
            <person name="Mueller R.-W."/>
            <person name="Bruemmer F."/>
            <person name="Labrenz M."/>
            <person name="Spormann A.M."/>
            <person name="Op den Camp H."/>
            <person name="Overmann J."/>
            <person name="Amann R."/>
            <person name="Jetten M.S.M."/>
            <person name="Mascher T."/>
            <person name="Medema M.H."/>
            <person name="Devos D.P."/>
            <person name="Kaster A.-K."/>
            <person name="Ovreas L."/>
            <person name="Rohde M."/>
            <person name="Galperin M.Y."/>
            <person name="Jogler C."/>
        </authorList>
    </citation>
    <scope>NUCLEOTIDE SEQUENCE [LARGE SCALE GENOMIC DNA]</scope>
    <source>
        <strain evidence="1 2">Mal48</strain>
    </source>
</reference>
<organism evidence="1 2">
    <name type="scientific">Thalassoglobus polymorphus</name>
    <dbReference type="NCBI Taxonomy" id="2527994"/>
    <lineage>
        <taxon>Bacteria</taxon>
        <taxon>Pseudomonadati</taxon>
        <taxon>Planctomycetota</taxon>
        <taxon>Planctomycetia</taxon>
        <taxon>Planctomycetales</taxon>
        <taxon>Planctomycetaceae</taxon>
        <taxon>Thalassoglobus</taxon>
    </lineage>
</organism>